<dbReference type="AlphaFoldDB" id="A0A077N7L9"/>
<reference evidence="1" key="1">
    <citation type="submission" date="2013-07" db="EMBL/GenBank/DDBJ databases">
        <title>Sub-species coevolution in mutualistic symbiosis.</title>
        <authorList>
            <person name="Murfin K."/>
            <person name="Klassen J."/>
            <person name="Lee M."/>
            <person name="Forst S."/>
            <person name="Stock P."/>
            <person name="Goodrich-Blair H."/>
        </authorList>
    </citation>
    <scope>NUCLEOTIDE SEQUENCE [LARGE SCALE GENOMIC DNA]</scope>
    <source>
        <strain evidence="1">Puntauvense</strain>
    </source>
</reference>
<proteinExistence type="predicted"/>
<dbReference type="HOGENOM" id="CLU_2703983_0_0_6"/>
<dbReference type="RefSeq" id="WP_038218714.1">
    <property type="nucleotide sequence ID" value="NZ_CAWLWN010000250.1"/>
</dbReference>
<evidence type="ECO:0000313" key="2">
    <source>
        <dbReference type="Proteomes" id="UP000028511"/>
    </source>
</evidence>
<dbReference type="EMBL" id="CBSW010000218">
    <property type="protein sequence ID" value="CDG98196.1"/>
    <property type="molecule type" value="Genomic_DNA"/>
</dbReference>
<dbReference type="Proteomes" id="UP000028511">
    <property type="component" value="Unassembled WGS sequence"/>
</dbReference>
<sequence length="73" mass="8877">MYPPENDSREPVYVLTLATDRYDTDLYADIYRYNPLVWECQVRKPKGYWRQNLLTPWFVVNEDENDTLSELTR</sequence>
<comment type="caution">
    <text evidence="1">The sequence shown here is derived from an EMBL/GenBank/DDBJ whole genome shotgun (WGS) entry which is preliminary data.</text>
</comment>
<name>A0A077N7L9_XENBV</name>
<evidence type="ECO:0000313" key="1">
    <source>
        <dbReference type="EMBL" id="CDG98196.1"/>
    </source>
</evidence>
<gene>
    <name evidence="1" type="ORF">XBP1_2950002</name>
</gene>
<protein>
    <submittedName>
        <fullName evidence="1">Uncharacterized protein</fullName>
    </submittedName>
</protein>
<organism evidence="1 2">
    <name type="scientific">Xenorhabdus bovienii str. puntauvense</name>
    <dbReference type="NCBI Taxonomy" id="1398201"/>
    <lineage>
        <taxon>Bacteria</taxon>
        <taxon>Pseudomonadati</taxon>
        <taxon>Pseudomonadota</taxon>
        <taxon>Gammaproteobacteria</taxon>
        <taxon>Enterobacterales</taxon>
        <taxon>Morganellaceae</taxon>
        <taxon>Xenorhabdus</taxon>
    </lineage>
</organism>
<accession>A0A077N7L9</accession>